<evidence type="ECO:0000313" key="1">
    <source>
        <dbReference type="EMBL" id="CAG8778068.1"/>
    </source>
</evidence>
<name>A0A9N9JGG9_9GLOM</name>
<feature type="non-terminal residue" evidence="1">
    <location>
        <position position="50"/>
    </location>
</feature>
<dbReference type="AlphaFoldDB" id="A0A9N9JGG9"/>
<proteinExistence type="predicted"/>
<accession>A0A9N9JGG9</accession>
<reference evidence="1" key="1">
    <citation type="submission" date="2021-06" db="EMBL/GenBank/DDBJ databases">
        <authorList>
            <person name="Kallberg Y."/>
            <person name="Tangrot J."/>
            <person name="Rosling A."/>
        </authorList>
    </citation>
    <scope>NUCLEOTIDE SEQUENCE</scope>
    <source>
        <strain evidence="1">CL551</strain>
    </source>
</reference>
<comment type="caution">
    <text evidence="1">The sequence shown here is derived from an EMBL/GenBank/DDBJ whole genome shotgun (WGS) entry which is preliminary data.</text>
</comment>
<organism evidence="1 2">
    <name type="scientific">Acaulospora morrowiae</name>
    <dbReference type="NCBI Taxonomy" id="94023"/>
    <lineage>
        <taxon>Eukaryota</taxon>
        <taxon>Fungi</taxon>
        <taxon>Fungi incertae sedis</taxon>
        <taxon>Mucoromycota</taxon>
        <taxon>Glomeromycotina</taxon>
        <taxon>Glomeromycetes</taxon>
        <taxon>Diversisporales</taxon>
        <taxon>Acaulosporaceae</taxon>
        <taxon>Acaulospora</taxon>
    </lineage>
</organism>
<gene>
    <name evidence="1" type="ORF">AMORRO_LOCUS17080</name>
</gene>
<protein>
    <submittedName>
        <fullName evidence="1">8087_t:CDS:1</fullName>
    </submittedName>
</protein>
<dbReference type="Proteomes" id="UP000789342">
    <property type="component" value="Unassembled WGS sequence"/>
</dbReference>
<sequence>DMLTIESIIATIEEKNLSKSEDSSIVKSISYKLALEHINSLLLYITQDSD</sequence>
<dbReference type="EMBL" id="CAJVPV010050618">
    <property type="protein sequence ID" value="CAG8778068.1"/>
    <property type="molecule type" value="Genomic_DNA"/>
</dbReference>
<keyword evidence="2" id="KW-1185">Reference proteome</keyword>
<feature type="non-terminal residue" evidence="1">
    <location>
        <position position="1"/>
    </location>
</feature>
<evidence type="ECO:0000313" key="2">
    <source>
        <dbReference type="Proteomes" id="UP000789342"/>
    </source>
</evidence>